<gene>
    <name evidence="1" type="ORF">DNG_01679</name>
</gene>
<evidence type="ECO:0000313" key="1">
    <source>
        <dbReference type="EMBL" id="SPN98634.1"/>
    </source>
</evidence>
<evidence type="ECO:0000313" key="2">
    <source>
        <dbReference type="Proteomes" id="UP001187682"/>
    </source>
</evidence>
<dbReference type="EMBL" id="ONZQ02000002">
    <property type="protein sequence ID" value="SPN98634.1"/>
    <property type="molecule type" value="Genomic_DNA"/>
</dbReference>
<comment type="caution">
    <text evidence="1">The sequence shown here is derived from an EMBL/GenBank/DDBJ whole genome shotgun (WGS) entry which is preliminary data.</text>
</comment>
<accession>A0AAE8MT27</accession>
<dbReference type="AlphaFoldDB" id="A0AAE8MT27"/>
<reference evidence="1" key="1">
    <citation type="submission" date="2018-03" db="EMBL/GenBank/DDBJ databases">
        <authorList>
            <person name="Guldener U."/>
        </authorList>
    </citation>
    <scope>NUCLEOTIDE SEQUENCE</scope>
</reference>
<dbReference type="PANTHER" id="PTHR40518">
    <property type="entry name" value="ACETOACETATE DECARBOXYLASE"/>
    <property type="match status" value="1"/>
</dbReference>
<dbReference type="PANTHER" id="PTHR40518:SF1">
    <property type="entry name" value="ACETOACETATE DECARBOXYLASE"/>
    <property type="match status" value="1"/>
</dbReference>
<proteinExistence type="predicted"/>
<keyword evidence="2" id="KW-1185">Reference proteome</keyword>
<protein>
    <submittedName>
        <fullName evidence="1">Uncharacterized protein</fullName>
    </submittedName>
</protein>
<sequence length="235" mass="26060">MTDQDEIEHVPPPWKLKGTVYCFMYWIPASQAKDFPIDIAYSPLERSSSFAVGSASGKPKGGLASVMVLRYRESPVGAYDEIIFATGKHSYVVERDGKRVEKQSRRMTRLYVSQKVTCWNGRRARFEFHDLAEGGTEIKVFPHDIGGDPSESAPSDSPFFRAVYKPLRFVPHLPLTTSIAKFVGIDMAVVQPPVPEGRGSQGELAGSDRGRWCGFTPMISSRATGFGCAGYLVEW</sequence>
<dbReference type="Proteomes" id="UP001187682">
    <property type="component" value="Unassembled WGS sequence"/>
</dbReference>
<name>A0AAE8MT27_9PEZI</name>
<organism evidence="1 2">
    <name type="scientific">Cephalotrichum gorgonifer</name>
    <dbReference type="NCBI Taxonomy" id="2041049"/>
    <lineage>
        <taxon>Eukaryota</taxon>
        <taxon>Fungi</taxon>
        <taxon>Dikarya</taxon>
        <taxon>Ascomycota</taxon>
        <taxon>Pezizomycotina</taxon>
        <taxon>Sordariomycetes</taxon>
        <taxon>Hypocreomycetidae</taxon>
        <taxon>Microascales</taxon>
        <taxon>Microascaceae</taxon>
        <taxon>Cephalotrichum</taxon>
    </lineage>
</organism>